<dbReference type="PANTHER" id="PTHR43479:SF11">
    <property type="entry name" value="ACREF_ENVCD OPERON REPRESSOR-RELATED"/>
    <property type="match status" value="1"/>
</dbReference>
<evidence type="ECO:0000313" key="5">
    <source>
        <dbReference type="Proteomes" id="UP000321532"/>
    </source>
</evidence>
<dbReference type="GO" id="GO:0003677">
    <property type="term" value="F:DNA binding"/>
    <property type="evidence" value="ECO:0007669"/>
    <property type="project" value="UniProtKB-UniRule"/>
</dbReference>
<keyword evidence="1 2" id="KW-0238">DNA-binding</keyword>
<name>A0A512B4X8_9BACT</name>
<protein>
    <submittedName>
        <fullName evidence="4">TetR family transcriptional regulator</fullName>
    </submittedName>
</protein>
<dbReference type="PANTHER" id="PTHR43479">
    <property type="entry name" value="ACREF/ENVCD OPERON REPRESSOR-RELATED"/>
    <property type="match status" value="1"/>
</dbReference>
<dbReference type="EMBL" id="BJYS01000048">
    <property type="protein sequence ID" value="GEO06989.1"/>
    <property type="molecule type" value="Genomic_DNA"/>
</dbReference>
<evidence type="ECO:0000256" key="2">
    <source>
        <dbReference type="PROSITE-ProRule" id="PRU00335"/>
    </source>
</evidence>
<dbReference type="RefSeq" id="WP_146904231.1">
    <property type="nucleotide sequence ID" value="NZ_BJYS01000048.1"/>
</dbReference>
<sequence>MENIADKKRAIFESTLVLIKEKGFHGTPMSQIAKNAGVAAGTIYHHFDSKETLILELYTYIRDKMLEAMLQLDNEAMDYKDRFFNFWISHCHFYVKNPNALFFMEQFVNSPYSNRDPLQENERFQNTFRDLIKAGVETGLLKPIDHLILSALIHGTIVNVAKMHLCQRVVIGEAELQQIVEVIWDGMHQQPNGAATS</sequence>
<comment type="caution">
    <text evidence="4">The sequence shown here is derived from an EMBL/GenBank/DDBJ whole genome shotgun (WGS) entry which is preliminary data.</text>
</comment>
<reference evidence="4 5" key="1">
    <citation type="submission" date="2019-07" db="EMBL/GenBank/DDBJ databases">
        <title>Whole genome shotgun sequence of Adhaeribacter aerolatus NBRC 106133.</title>
        <authorList>
            <person name="Hosoyama A."/>
            <person name="Uohara A."/>
            <person name="Ohji S."/>
            <person name="Ichikawa N."/>
        </authorList>
    </citation>
    <scope>NUCLEOTIDE SEQUENCE [LARGE SCALE GENOMIC DNA]</scope>
    <source>
        <strain evidence="4 5">NBRC 106133</strain>
    </source>
</reference>
<dbReference type="PRINTS" id="PR00455">
    <property type="entry name" value="HTHTETR"/>
</dbReference>
<evidence type="ECO:0000259" key="3">
    <source>
        <dbReference type="PROSITE" id="PS50977"/>
    </source>
</evidence>
<dbReference type="InterPro" id="IPR009057">
    <property type="entry name" value="Homeodomain-like_sf"/>
</dbReference>
<dbReference type="Pfam" id="PF22604">
    <property type="entry name" value="TetR_HI_0893_C"/>
    <property type="match status" value="1"/>
</dbReference>
<dbReference type="OrthoDB" id="6430772at2"/>
<proteinExistence type="predicted"/>
<evidence type="ECO:0000256" key="1">
    <source>
        <dbReference type="ARBA" id="ARBA00023125"/>
    </source>
</evidence>
<dbReference type="InterPro" id="IPR001647">
    <property type="entry name" value="HTH_TetR"/>
</dbReference>
<organism evidence="4 5">
    <name type="scientific">Adhaeribacter aerolatus</name>
    <dbReference type="NCBI Taxonomy" id="670289"/>
    <lineage>
        <taxon>Bacteria</taxon>
        <taxon>Pseudomonadati</taxon>
        <taxon>Bacteroidota</taxon>
        <taxon>Cytophagia</taxon>
        <taxon>Cytophagales</taxon>
        <taxon>Hymenobacteraceae</taxon>
        <taxon>Adhaeribacter</taxon>
    </lineage>
</organism>
<dbReference type="PROSITE" id="PS50977">
    <property type="entry name" value="HTH_TETR_2"/>
    <property type="match status" value="1"/>
</dbReference>
<evidence type="ECO:0000313" key="4">
    <source>
        <dbReference type="EMBL" id="GEO06989.1"/>
    </source>
</evidence>
<dbReference type="SUPFAM" id="SSF46689">
    <property type="entry name" value="Homeodomain-like"/>
    <property type="match status" value="1"/>
</dbReference>
<dbReference type="InterPro" id="IPR054422">
    <property type="entry name" value="TetR-like_HI_0893_C"/>
</dbReference>
<dbReference type="AlphaFoldDB" id="A0A512B4X8"/>
<feature type="DNA-binding region" description="H-T-H motif" evidence="2">
    <location>
        <begin position="28"/>
        <end position="47"/>
    </location>
</feature>
<gene>
    <name evidence="4" type="ORF">AAE02nite_46530</name>
</gene>
<dbReference type="Proteomes" id="UP000321532">
    <property type="component" value="Unassembled WGS sequence"/>
</dbReference>
<dbReference type="Gene3D" id="1.10.357.10">
    <property type="entry name" value="Tetracycline Repressor, domain 2"/>
    <property type="match status" value="1"/>
</dbReference>
<feature type="domain" description="HTH tetR-type" evidence="3">
    <location>
        <begin position="5"/>
        <end position="65"/>
    </location>
</feature>
<dbReference type="InterPro" id="IPR050624">
    <property type="entry name" value="HTH-type_Tx_Regulator"/>
</dbReference>
<dbReference type="Pfam" id="PF00440">
    <property type="entry name" value="TetR_N"/>
    <property type="match status" value="1"/>
</dbReference>
<accession>A0A512B4X8</accession>
<dbReference type="SUPFAM" id="SSF48498">
    <property type="entry name" value="Tetracyclin repressor-like, C-terminal domain"/>
    <property type="match status" value="1"/>
</dbReference>
<dbReference type="InterPro" id="IPR036271">
    <property type="entry name" value="Tet_transcr_reg_TetR-rel_C_sf"/>
</dbReference>
<keyword evidence="5" id="KW-1185">Reference proteome</keyword>